<evidence type="ECO:0000259" key="1">
    <source>
        <dbReference type="Pfam" id="PF07075"/>
    </source>
</evidence>
<feature type="domain" description="Peptidoglycan beta-N-acetylmuramidase NamZ N-terminal" evidence="1">
    <location>
        <begin position="45"/>
        <end position="248"/>
    </location>
</feature>
<dbReference type="PANTHER" id="PTHR42915">
    <property type="entry name" value="HYPOTHETICAL 460 KDA PROTEIN IN FEUA-SIGW INTERGENIC REGION [PRECURSOR]"/>
    <property type="match status" value="1"/>
</dbReference>
<dbReference type="InterPro" id="IPR048502">
    <property type="entry name" value="NamZ_N"/>
</dbReference>
<dbReference type="Gene3D" id="3.90.1150.140">
    <property type="match status" value="1"/>
</dbReference>
<dbReference type="EMBL" id="FR872659">
    <property type="protein sequence ID" value="CCB91906.1"/>
    <property type="molecule type" value="Genomic_DNA"/>
</dbReference>
<evidence type="ECO:0000259" key="2">
    <source>
        <dbReference type="Pfam" id="PF20732"/>
    </source>
</evidence>
<reference evidence="3" key="1">
    <citation type="submission" date="2011-05" db="EMBL/GenBank/DDBJ databases">
        <title>Unity in variety -- the pan-genome of the Chlamydiae.</title>
        <authorList>
            <person name="Collingro A."/>
            <person name="Tischler P."/>
            <person name="Weinmaier T."/>
            <person name="Penz T."/>
            <person name="Heinz E."/>
            <person name="Brunham R.C."/>
            <person name="Read T.D."/>
            <person name="Bavoil P.M."/>
            <person name="Sachse K."/>
            <person name="Kahane S."/>
            <person name="Friedman M.G."/>
            <person name="Rattei T."/>
            <person name="Myers G.S.A."/>
            <person name="Horn M."/>
        </authorList>
    </citation>
    <scope>NUCLEOTIDE SEQUENCE</scope>
    <source>
        <strain evidence="3">2032/99</strain>
    </source>
</reference>
<accession>F8LEI8</accession>
<sequence>MDSKLKQLLFVFFTCFLLPLSAKVSLGIDQLVSGKYDSLLKGKRVGLITNHTAVNKQMDSTIDLLKKHAKKGGFSLVAFFAPEHGLTGASHANTLIQDSRSPEGIPIFSLHGKTKRPTKEMLSHIDLLIFDIQDIGSRSYTYISTLFYAMEEAAKHNIRVIVLDRPNPINGITIDGPMMKEQWRSFVGYIDVPYCHGMTVGELARYFNEEYKVGCRLEVIPMQGWTREMTFRDTELPWVPTSPHIPEANSVWYYPTTGILGEISMVSIGIGYPLPFKMIGAPWIDADAFASQLNAQHFSGVRFHPFHFKPFYGLYADQDCHGVLIVITDDRQFLPVTTQYLI</sequence>
<gene>
    <name evidence="3" type="primary">ybbC</name>
    <name evidence="3" type="ORF">WCH_DD19200</name>
</gene>
<dbReference type="PIRSF" id="PIRSF016719">
    <property type="entry name" value="UCP016719"/>
    <property type="match status" value="1"/>
</dbReference>
<dbReference type="InterPro" id="IPR008302">
    <property type="entry name" value="NamZ"/>
</dbReference>
<dbReference type="PANTHER" id="PTHR42915:SF1">
    <property type="entry name" value="PEPTIDOGLYCAN BETA-N-ACETYLMURAMIDASE NAMZ"/>
    <property type="match status" value="1"/>
</dbReference>
<feature type="non-terminal residue" evidence="3">
    <location>
        <position position="342"/>
    </location>
</feature>
<dbReference type="AlphaFoldDB" id="F8LEI8"/>
<organism evidence="3">
    <name type="scientific">Waddlia chondrophila 2032/99</name>
    <dbReference type="NCBI Taxonomy" id="765953"/>
    <lineage>
        <taxon>Bacteria</taxon>
        <taxon>Pseudomonadati</taxon>
        <taxon>Chlamydiota</taxon>
        <taxon>Chlamydiia</taxon>
        <taxon>Parachlamydiales</taxon>
        <taxon>Waddliaceae</taxon>
        <taxon>Waddlia</taxon>
    </lineage>
</organism>
<dbReference type="InterPro" id="IPR048503">
    <property type="entry name" value="NamZ_C"/>
</dbReference>
<dbReference type="GO" id="GO:0033922">
    <property type="term" value="F:peptidoglycan beta-N-acetylmuramidase activity"/>
    <property type="evidence" value="ECO:0007669"/>
    <property type="project" value="InterPro"/>
</dbReference>
<dbReference type="Pfam" id="PF20732">
    <property type="entry name" value="NamZ_C"/>
    <property type="match status" value="1"/>
</dbReference>
<dbReference type="Gene3D" id="3.40.50.12170">
    <property type="entry name" value="Uncharacterised protein PF07075, DUF1343"/>
    <property type="match status" value="1"/>
</dbReference>
<evidence type="ECO:0000313" key="3">
    <source>
        <dbReference type="EMBL" id="CCB91906.1"/>
    </source>
</evidence>
<feature type="domain" description="Peptidoglycan beta-N-acetylmuramidase NamZ C-terminal" evidence="2">
    <location>
        <begin position="253"/>
        <end position="341"/>
    </location>
</feature>
<protein>
    <submittedName>
        <fullName evidence="3">Uncharacterized protein ybbC</fullName>
    </submittedName>
</protein>
<dbReference type="Pfam" id="PF07075">
    <property type="entry name" value="NamZ_N"/>
    <property type="match status" value="1"/>
</dbReference>
<name>F8LEI8_9BACT</name>
<proteinExistence type="predicted"/>